<dbReference type="EMBL" id="KY575057">
    <property type="protein sequence ID" value="ATI20529.1"/>
    <property type="molecule type" value="Genomic_DNA"/>
</dbReference>
<dbReference type="PANTHER" id="PTHR36181">
    <property type="entry name" value="INTRON-ENCODED ENDONUCLEASE AI3-RELATED"/>
    <property type="match status" value="1"/>
</dbReference>
<dbReference type="InterPro" id="IPR027434">
    <property type="entry name" value="Homing_endonucl"/>
</dbReference>
<keyword evidence="2" id="KW-0496">Mitochondrion</keyword>
<dbReference type="InterPro" id="IPR004860">
    <property type="entry name" value="LAGLIDADG_dom"/>
</dbReference>
<feature type="domain" description="Homing endonuclease LAGLIDADG" evidence="1">
    <location>
        <begin position="80"/>
        <end position="178"/>
    </location>
</feature>
<protein>
    <recommendedName>
        <fullName evidence="1">Homing endonuclease LAGLIDADG domain-containing protein</fullName>
    </recommendedName>
</protein>
<dbReference type="SUPFAM" id="SSF55608">
    <property type="entry name" value="Homing endonucleases"/>
    <property type="match status" value="1"/>
</dbReference>
<dbReference type="GO" id="GO:0005739">
    <property type="term" value="C:mitochondrion"/>
    <property type="evidence" value="ECO:0007669"/>
    <property type="project" value="UniProtKB-ARBA"/>
</dbReference>
<dbReference type="AlphaFoldDB" id="A0A291LJG6"/>
<evidence type="ECO:0000313" key="2">
    <source>
        <dbReference type="EMBL" id="ATI20529.1"/>
    </source>
</evidence>
<dbReference type="GO" id="GO:0004519">
    <property type="term" value="F:endonuclease activity"/>
    <property type="evidence" value="ECO:0007669"/>
    <property type="project" value="InterPro"/>
</dbReference>
<dbReference type="InterPro" id="IPR051289">
    <property type="entry name" value="LAGLIDADG_Endonuclease"/>
</dbReference>
<organism evidence="2">
    <name type="scientific">Juglanconis juglandina</name>
    <dbReference type="NCBI Taxonomy" id="1940567"/>
    <lineage>
        <taxon>Eukaryota</taxon>
        <taxon>Fungi</taxon>
        <taxon>Dikarya</taxon>
        <taxon>Ascomycota</taxon>
        <taxon>Pezizomycotina</taxon>
        <taxon>Sordariomycetes</taxon>
        <taxon>Sordariomycetidae</taxon>
        <taxon>Diaporthales</taxon>
        <taxon>Juglanconidaceae</taxon>
        <taxon>Juglanconis</taxon>
    </lineage>
</organism>
<sequence>MGYRGSKPVMLDSTTVKEQRVDGSYTGPIPVLRCTRFTLFARYANLMGFERNYQVKIPAKVFLRKNYSTLSNLKLNPWFITGFSDAEGSFIISIYKDNNTKLKWRVSAYFSIHIHTKDALLLELIHKYLGVGKLRQNNENTVLLRVSDIKELEVIIDHFKKYPLVSAKYADFLLFEQCFNIIKKKEHLTEDGFKRILELRVSLNKGLSPELKESFPYINSVARPVYKFNGIPNPNWITGFATGDSSFSLSIEKSTSKVGLSSTYAHHIYYISRTSKY</sequence>
<dbReference type="Pfam" id="PF00961">
    <property type="entry name" value="LAGLIDADG_1"/>
    <property type="match status" value="1"/>
</dbReference>
<evidence type="ECO:0000259" key="1">
    <source>
        <dbReference type="Pfam" id="PF00961"/>
    </source>
</evidence>
<name>A0A291LJG6_9PEZI</name>
<geneLocation type="mitochondrion" evidence="2"/>
<dbReference type="Gene3D" id="3.10.28.10">
    <property type="entry name" value="Homing endonucleases"/>
    <property type="match status" value="2"/>
</dbReference>
<proteinExistence type="predicted"/>
<gene>
    <name evidence="2" type="primary">orf277</name>
</gene>
<dbReference type="PANTHER" id="PTHR36181:SF4">
    <property type="entry name" value="LAGLIDADG ENDONUCLEASE"/>
    <property type="match status" value="1"/>
</dbReference>
<accession>A0A291LJG6</accession>
<reference evidence="2" key="1">
    <citation type="submission" date="2017-02" db="EMBL/GenBank/DDBJ databases">
        <title>Fungal Comparative Genomics of Melanconis species and Ophiognomonia clavigignenti-juglandacearum at Different Phylogenetic Distances.</title>
        <authorList>
            <person name="Demers J.E."/>
            <person name="Castlebury L.A."/>
        </authorList>
    </citation>
    <scope>NUCLEOTIDE SEQUENCE</scope>
    <source>
        <strain evidence="2">CBS 121083</strain>
    </source>
</reference>